<dbReference type="Ensembl" id="ENSLACT00000002636.1">
    <property type="protein sequence ID" value="ENSLACP00000002615.1"/>
    <property type="gene ID" value="ENSLACG00000002340.1"/>
</dbReference>
<dbReference type="OMA" id="MIVCLEY"/>
<dbReference type="PANTHER" id="PTHR37162:SF1">
    <property type="entry name" value="BED-TYPE DOMAIN-CONTAINING PROTEIN"/>
    <property type="match status" value="1"/>
</dbReference>
<proteinExistence type="predicted"/>
<reference evidence="1" key="3">
    <citation type="submission" date="2025-09" db="UniProtKB">
        <authorList>
            <consortium name="Ensembl"/>
        </authorList>
    </citation>
    <scope>IDENTIFICATION</scope>
</reference>
<protein>
    <submittedName>
        <fullName evidence="1">Uncharacterized protein</fullName>
    </submittedName>
</protein>
<evidence type="ECO:0000313" key="1">
    <source>
        <dbReference type="Ensembl" id="ENSLACP00000002615.1"/>
    </source>
</evidence>
<accession>H2ZYZ4</accession>
<name>H2ZYZ4_LATCH</name>
<dbReference type="HOGENOM" id="CLU_013265_1_0_1"/>
<dbReference type="InterPro" id="IPR012337">
    <property type="entry name" value="RNaseH-like_sf"/>
</dbReference>
<dbReference type="AlphaFoldDB" id="H2ZYZ4"/>
<keyword evidence="2" id="KW-1185">Reference proteome</keyword>
<reference evidence="2" key="1">
    <citation type="submission" date="2011-08" db="EMBL/GenBank/DDBJ databases">
        <title>The draft genome of Latimeria chalumnae.</title>
        <authorList>
            <person name="Di Palma F."/>
            <person name="Alfoldi J."/>
            <person name="Johnson J."/>
            <person name="Berlin A."/>
            <person name="Gnerre S."/>
            <person name="Jaffe D."/>
            <person name="MacCallum I."/>
            <person name="Young S."/>
            <person name="Walker B.J."/>
            <person name="Lander E."/>
            <person name="Lindblad-Toh K."/>
        </authorList>
    </citation>
    <scope>NUCLEOTIDE SEQUENCE [LARGE SCALE GENOMIC DNA]</scope>
    <source>
        <strain evidence="2">Wild caught</strain>
    </source>
</reference>
<dbReference type="EMBL" id="AFYH01259182">
    <property type="status" value="NOT_ANNOTATED_CDS"/>
    <property type="molecule type" value="Genomic_DNA"/>
</dbReference>
<dbReference type="Proteomes" id="UP000008672">
    <property type="component" value="Unassembled WGS sequence"/>
</dbReference>
<evidence type="ECO:0000313" key="2">
    <source>
        <dbReference type="Proteomes" id="UP000008672"/>
    </source>
</evidence>
<organism evidence="1 2">
    <name type="scientific">Latimeria chalumnae</name>
    <name type="common">Coelacanth</name>
    <dbReference type="NCBI Taxonomy" id="7897"/>
    <lineage>
        <taxon>Eukaryota</taxon>
        <taxon>Metazoa</taxon>
        <taxon>Chordata</taxon>
        <taxon>Craniata</taxon>
        <taxon>Vertebrata</taxon>
        <taxon>Euteleostomi</taxon>
        <taxon>Coelacanthiformes</taxon>
        <taxon>Coelacanthidae</taxon>
        <taxon>Latimeria</taxon>
    </lineage>
</organism>
<sequence length="398" mass="45123">KYNPDWSSCFPVKKSRLSDEYLFCLVCSEDICIGNSGVNDLKKHLETSKHISRAAASKTQQTLMVFFRAAQQTFAKKVTNAEVLFCQAIAEHGLPIVFADHFTKPVKLMFPDPSIAKTKATAIIKALANHHSESVVMHAKMGPGTLMVDESNDVCSNKEVCIMIRYFHQILKVVKTDLLSMLTCNTANADNLFSAINSVFVAHHIPWENVISFSSDSASVMIGKNNSVLSWIKQQSNSVYSLPCVFHISHLAAKDAVKAIPKPVEDLLVDIFYYFTGSDYQQYQQWCDADELQLIKHGGTRWLSLCQAVAGYNNQWEPLKAYFGSSSQIEHPGRVQRINTYMQDEEMHLYFLFLEHGLDDLITYNMFFQAEDSRVVYLWEESVKLLKTLLNQFVKSDV</sequence>
<dbReference type="SUPFAM" id="SSF53098">
    <property type="entry name" value="Ribonuclease H-like"/>
    <property type="match status" value="1"/>
</dbReference>
<dbReference type="PANTHER" id="PTHR37162">
    <property type="entry name" value="HAT FAMILY DIMERISATION DOMAINCONTAINING PROTEIN-RELATED"/>
    <property type="match status" value="1"/>
</dbReference>
<reference evidence="1" key="2">
    <citation type="submission" date="2025-08" db="UniProtKB">
        <authorList>
            <consortium name="Ensembl"/>
        </authorList>
    </citation>
    <scope>IDENTIFICATION</scope>
</reference>
<dbReference type="InParanoid" id="H2ZYZ4"/>
<dbReference type="GeneTree" id="ENSGT01030000234766"/>